<evidence type="ECO:0000256" key="1">
    <source>
        <dbReference type="SAM" id="MobiDB-lite"/>
    </source>
</evidence>
<feature type="region of interest" description="Disordered" evidence="1">
    <location>
        <begin position="150"/>
        <end position="170"/>
    </location>
</feature>
<organism evidence="2 3">
    <name type="scientific">Nonomuraea rosea</name>
    <dbReference type="NCBI Taxonomy" id="638574"/>
    <lineage>
        <taxon>Bacteria</taxon>
        <taxon>Bacillati</taxon>
        <taxon>Actinomycetota</taxon>
        <taxon>Actinomycetes</taxon>
        <taxon>Streptosporangiales</taxon>
        <taxon>Streptosporangiaceae</taxon>
        <taxon>Nonomuraea</taxon>
    </lineage>
</organism>
<dbReference type="EMBL" id="BAABDQ010000057">
    <property type="protein sequence ID" value="GAA3617998.1"/>
    <property type="molecule type" value="Genomic_DNA"/>
</dbReference>
<evidence type="ECO:0000313" key="3">
    <source>
        <dbReference type="Proteomes" id="UP001500630"/>
    </source>
</evidence>
<name>A0ABP6ZRY4_9ACTN</name>
<reference evidence="3" key="1">
    <citation type="journal article" date="2019" name="Int. J. Syst. Evol. Microbiol.">
        <title>The Global Catalogue of Microorganisms (GCM) 10K type strain sequencing project: providing services to taxonomists for standard genome sequencing and annotation.</title>
        <authorList>
            <consortium name="The Broad Institute Genomics Platform"/>
            <consortium name="The Broad Institute Genome Sequencing Center for Infectious Disease"/>
            <person name="Wu L."/>
            <person name="Ma J."/>
        </authorList>
    </citation>
    <scope>NUCLEOTIDE SEQUENCE [LARGE SCALE GENOMIC DNA]</scope>
    <source>
        <strain evidence="3">JCM 17326</strain>
    </source>
</reference>
<keyword evidence="3" id="KW-1185">Reference proteome</keyword>
<comment type="caution">
    <text evidence="2">The sequence shown here is derived from an EMBL/GenBank/DDBJ whole genome shotgun (WGS) entry which is preliminary data.</text>
</comment>
<proteinExistence type="predicted"/>
<protein>
    <submittedName>
        <fullName evidence="2">Uncharacterized protein</fullName>
    </submittedName>
</protein>
<dbReference type="Proteomes" id="UP001500630">
    <property type="component" value="Unassembled WGS sequence"/>
</dbReference>
<sequence length="170" mass="18018">MVERDSLQALLRDPLAPCQERVQGRATDQVGQRTDHAAGALVRVTVQGGEGTGAVRAQAEGVLQGGEQLAKSNWELEPPPCSRHRLPRPALLTWCNYGISAHLSAIQNRGGPSPNAWTIVARFPFTAANEAEQVAGPGEQITISCPRTRTAHVAGTSPSHHARDAEGHGA</sequence>
<feature type="compositionally biased region" description="Basic and acidic residues" evidence="1">
    <location>
        <begin position="161"/>
        <end position="170"/>
    </location>
</feature>
<gene>
    <name evidence="2" type="ORF">GCM10022419_124380</name>
</gene>
<evidence type="ECO:0000313" key="2">
    <source>
        <dbReference type="EMBL" id="GAA3617998.1"/>
    </source>
</evidence>
<accession>A0ABP6ZRY4</accession>